<dbReference type="Pfam" id="PF14017">
    <property type="entry name" value="DUF4233"/>
    <property type="match status" value="1"/>
</dbReference>
<evidence type="ECO:0008006" key="5">
    <source>
        <dbReference type="Google" id="ProtNLM"/>
    </source>
</evidence>
<evidence type="ECO:0000256" key="1">
    <source>
        <dbReference type="SAM" id="MobiDB-lite"/>
    </source>
</evidence>
<name>A0A8J3BUZ2_9ACTN</name>
<feature type="transmembrane region" description="Helical" evidence="2">
    <location>
        <begin position="87"/>
        <end position="120"/>
    </location>
</feature>
<dbReference type="EMBL" id="BMQC01000019">
    <property type="protein sequence ID" value="GGK40858.1"/>
    <property type="molecule type" value="Genomic_DNA"/>
</dbReference>
<feature type="transmembrane region" description="Helical" evidence="2">
    <location>
        <begin position="28"/>
        <end position="49"/>
    </location>
</feature>
<keyword evidence="2" id="KW-1133">Transmembrane helix</keyword>
<accession>A0A8J3BUZ2</accession>
<reference evidence="3" key="2">
    <citation type="submission" date="2020-09" db="EMBL/GenBank/DDBJ databases">
        <authorList>
            <person name="Sun Q."/>
            <person name="Ohkuma M."/>
        </authorList>
    </citation>
    <scope>NUCLEOTIDE SEQUENCE</scope>
    <source>
        <strain evidence="3">JCM 3091</strain>
    </source>
</reference>
<keyword evidence="2" id="KW-0472">Membrane</keyword>
<proteinExistence type="predicted"/>
<organism evidence="3 4">
    <name type="scientific">Pilimelia terevasa</name>
    <dbReference type="NCBI Taxonomy" id="53372"/>
    <lineage>
        <taxon>Bacteria</taxon>
        <taxon>Bacillati</taxon>
        <taxon>Actinomycetota</taxon>
        <taxon>Actinomycetes</taxon>
        <taxon>Micromonosporales</taxon>
        <taxon>Micromonosporaceae</taxon>
        <taxon>Pilimelia</taxon>
    </lineage>
</organism>
<evidence type="ECO:0000313" key="3">
    <source>
        <dbReference type="EMBL" id="GGK40858.1"/>
    </source>
</evidence>
<evidence type="ECO:0000313" key="4">
    <source>
        <dbReference type="Proteomes" id="UP000662200"/>
    </source>
</evidence>
<gene>
    <name evidence="3" type="ORF">GCM10010124_37120</name>
</gene>
<dbReference type="AlphaFoldDB" id="A0A8J3BUZ2"/>
<keyword evidence="2" id="KW-0812">Transmembrane</keyword>
<sequence>MSDGGGPRDGEGGGAPSGPRSGLRNPAAAVRGMGTGTLAMEALVLLLAVQPLRTLDDGLGTAGVVAVLVLAAAHLLLIGALRRPWGWWAVLGAQGVLLACGLLHGALGVLGVLFGLVWWYLLRVRRSILG</sequence>
<feature type="region of interest" description="Disordered" evidence="1">
    <location>
        <begin position="1"/>
        <end position="26"/>
    </location>
</feature>
<dbReference type="InterPro" id="IPR025327">
    <property type="entry name" value="DUF4233"/>
</dbReference>
<keyword evidence="4" id="KW-1185">Reference proteome</keyword>
<feature type="transmembrane region" description="Helical" evidence="2">
    <location>
        <begin position="61"/>
        <end position="81"/>
    </location>
</feature>
<reference evidence="3" key="1">
    <citation type="journal article" date="2014" name="Int. J. Syst. Evol. Microbiol.">
        <title>Complete genome sequence of Corynebacterium casei LMG S-19264T (=DSM 44701T), isolated from a smear-ripened cheese.</title>
        <authorList>
            <consortium name="US DOE Joint Genome Institute (JGI-PGF)"/>
            <person name="Walter F."/>
            <person name="Albersmeier A."/>
            <person name="Kalinowski J."/>
            <person name="Ruckert C."/>
        </authorList>
    </citation>
    <scope>NUCLEOTIDE SEQUENCE</scope>
    <source>
        <strain evidence="3">JCM 3091</strain>
    </source>
</reference>
<evidence type="ECO:0000256" key="2">
    <source>
        <dbReference type="SAM" id="Phobius"/>
    </source>
</evidence>
<protein>
    <recommendedName>
        <fullName evidence="5">DUF4233 domain-containing protein</fullName>
    </recommendedName>
</protein>
<dbReference type="Proteomes" id="UP000662200">
    <property type="component" value="Unassembled WGS sequence"/>
</dbReference>
<comment type="caution">
    <text evidence="3">The sequence shown here is derived from an EMBL/GenBank/DDBJ whole genome shotgun (WGS) entry which is preliminary data.</text>
</comment>
<feature type="compositionally biased region" description="Basic and acidic residues" evidence="1">
    <location>
        <begin position="1"/>
        <end position="11"/>
    </location>
</feature>